<feature type="compositionally biased region" description="Low complexity" evidence="1">
    <location>
        <begin position="872"/>
        <end position="906"/>
    </location>
</feature>
<evidence type="ECO:0000256" key="1">
    <source>
        <dbReference type="SAM" id="MobiDB-lite"/>
    </source>
</evidence>
<dbReference type="OrthoDB" id="2290221at2759"/>
<feature type="region of interest" description="Disordered" evidence="1">
    <location>
        <begin position="1"/>
        <end position="272"/>
    </location>
</feature>
<evidence type="ECO:0000313" key="2">
    <source>
        <dbReference type="EMBL" id="KAJ5364796.1"/>
    </source>
</evidence>
<name>A0A9W9V3F3_9EURO</name>
<dbReference type="PANTHER" id="PTHR32428:SF2">
    <property type="entry name" value="TARGET OF RAPAMYCIN COMPLEX 2 SUBUNIT BIT61-RELATED"/>
    <property type="match status" value="1"/>
</dbReference>
<feature type="compositionally biased region" description="Basic residues" evidence="1">
    <location>
        <begin position="380"/>
        <end position="392"/>
    </location>
</feature>
<accession>A0A9W9V3F3</accession>
<feature type="compositionally biased region" description="Basic and acidic residues" evidence="1">
    <location>
        <begin position="393"/>
        <end position="402"/>
    </location>
</feature>
<reference evidence="2" key="1">
    <citation type="submission" date="2022-11" db="EMBL/GenBank/DDBJ databases">
        <authorList>
            <person name="Petersen C."/>
        </authorList>
    </citation>
    <scope>NUCLEOTIDE SEQUENCE</scope>
    <source>
        <strain evidence="2">IBT 29864</strain>
    </source>
</reference>
<feature type="compositionally biased region" description="Basic and acidic residues" evidence="1">
    <location>
        <begin position="311"/>
        <end position="321"/>
    </location>
</feature>
<comment type="caution">
    <text evidence="2">The sequence shown here is derived from an EMBL/GenBank/DDBJ whole genome shotgun (WGS) entry which is preliminary data.</text>
</comment>
<feature type="compositionally biased region" description="Pro residues" evidence="1">
    <location>
        <begin position="75"/>
        <end position="88"/>
    </location>
</feature>
<dbReference type="InterPro" id="IPR013745">
    <property type="entry name" value="Bit61/PRR5"/>
</dbReference>
<feature type="region of interest" description="Disordered" evidence="1">
    <location>
        <begin position="872"/>
        <end position="915"/>
    </location>
</feature>
<feature type="compositionally biased region" description="Polar residues" evidence="1">
    <location>
        <begin position="144"/>
        <end position="155"/>
    </location>
</feature>
<feature type="region of interest" description="Disordered" evidence="1">
    <location>
        <begin position="361"/>
        <end position="432"/>
    </location>
</feature>
<dbReference type="GeneID" id="81442601"/>
<dbReference type="RefSeq" id="XP_056552422.1">
    <property type="nucleotide sequence ID" value="XM_056703422.1"/>
</dbReference>
<dbReference type="GO" id="GO:0031932">
    <property type="term" value="C:TORC2 complex"/>
    <property type="evidence" value="ECO:0007669"/>
    <property type="project" value="TreeGrafter"/>
</dbReference>
<evidence type="ECO:0000313" key="3">
    <source>
        <dbReference type="Proteomes" id="UP001147782"/>
    </source>
</evidence>
<feature type="region of interest" description="Disordered" evidence="1">
    <location>
        <begin position="290"/>
        <end position="333"/>
    </location>
</feature>
<dbReference type="AlphaFoldDB" id="A0A9W9V3F3"/>
<feature type="compositionally biased region" description="Low complexity" evidence="1">
    <location>
        <begin position="166"/>
        <end position="177"/>
    </location>
</feature>
<feature type="compositionally biased region" description="Polar residues" evidence="1">
    <location>
        <begin position="28"/>
        <end position="39"/>
    </location>
</feature>
<feature type="compositionally biased region" description="Basic residues" evidence="1">
    <location>
        <begin position="297"/>
        <end position="310"/>
    </location>
</feature>
<feature type="compositionally biased region" description="Polar residues" evidence="1">
    <location>
        <begin position="218"/>
        <end position="234"/>
    </location>
</feature>
<evidence type="ECO:0008006" key="4">
    <source>
        <dbReference type="Google" id="ProtNLM"/>
    </source>
</evidence>
<protein>
    <recommendedName>
        <fullName evidence="4">HbrB-like protein</fullName>
    </recommendedName>
</protein>
<feature type="compositionally biased region" description="Low complexity" evidence="1">
    <location>
        <begin position="739"/>
        <end position="761"/>
    </location>
</feature>
<feature type="compositionally biased region" description="Basic and acidic residues" evidence="1">
    <location>
        <begin position="1"/>
        <end position="19"/>
    </location>
</feature>
<organism evidence="2 3">
    <name type="scientific">Penicillium cataractarum</name>
    <dbReference type="NCBI Taxonomy" id="2100454"/>
    <lineage>
        <taxon>Eukaryota</taxon>
        <taxon>Fungi</taxon>
        <taxon>Dikarya</taxon>
        <taxon>Ascomycota</taxon>
        <taxon>Pezizomycotina</taxon>
        <taxon>Eurotiomycetes</taxon>
        <taxon>Eurotiomycetidae</taxon>
        <taxon>Eurotiales</taxon>
        <taxon>Aspergillaceae</taxon>
        <taxon>Penicillium</taxon>
    </lineage>
</organism>
<proteinExistence type="predicted"/>
<dbReference type="Proteomes" id="UP001147782">
    <property type="component" value="Unassembled WGS sequence"/>
</dbReference>
<feature type="compositionally biased region" description="Polar residues" evidence="1">
    <location>
        <begin position="111"/>
        <end position="135"/>
    </location>
</feature>
<feature type="compositionally biased region" description="Acidic residues" evidence="1">
    <location>
        <begin position="93"/>
        <end position="105"/>
    </location>
</feature>
<dbReference type="PANTHER" id="PTHR32428">
    <property type="entry name" value="TARGET OF RAPAMYCIN COMPLEX 2 SUBUNIT BIT61-RELATED"/>
    <property type="match status" value="1"/>
</dbReference>
<dbReference type="Pfam" id="PF08539">
    <property type="entry name" value="HbrB"/>
    <property type="match status" value="1"/>
</dbReference>
<feature type="region of interest" description="Disordered" evidence="1">
    <location>
        <begin position="736"/>
        <end position="769"/>
    </location>
</feature>
<dbReference type="EMBL" id="JAPZBS010000008">
    <property type="protein sequence ID" value="KAJ5364796.1"/>
    <property type="molecule type" value="Genomic_DNA"/>
</dbReference>
<reference evidence="2" key="2">
    <citation type="journal article" date="2023" name="IMA Fungus">
        <title>Comparative genomic study of the Penicillium genus elucidates a diverse pangenome and 15 lateral gene transfer events.</title>
        <authorList>
            <person name="Petersen C."/>
            <person name="Sorensen T."/>
            <person name="Nielsen M.R."/>
            <person name="Sondergaard T.E."/>
            <person name="Sorensen J.L."/>
            <person name="Fitzpatrick D.A."/>
            <person name="Frisvad J.C."/>
            <person name="Nielsen K.L."/>
        </authorList>
    </citation>
    <scope>NUCLEOTIDE SEQUENCE</scope>
    <source>
        <strain evidence="2">IBT 29864</strain>
    </source>
</reference>
<feature type="compositionally biased region" description="Polar residues" evidence="1">
    <location>
        <begin position="405"/>
        <end position="432"/>
    </location>
</feature>
<gene>
    <name evidence="2" type="ORF">N7496_010509</name>
</gene>
<keyword evidence="3" id="KW-1185">Reference proteome</keyword>
<dbReference type="GO" id="GO:0038203">
    <property type="term" value="P:TORC2 signaling"/>
    <property type="evidence" value="ECO:0007669"/>
    <property type="project" value="TreeGrafter"/>
</dbReference>
<sequence>MVGLKVEKTRDQRSRELNPKKGAFWGEASTTPTGVTRQPRQLALPTYEKPTNKGHGRLIMNPVRSTTSPGRSTRPPAPVYRHPPPQSRRPPSDDEDDDEDSDDDELGRPGSSGSDASSNITTVSVAPITPINTHPPTAGYFSPQMRSASATTSPQHAARAMPQDTSGGRRPSGRGPSIELPRHRSRHHSQGFFEPSLPTASSDQLPPVSASRIAAQAAMQQMKRTQNVVNTFDDNASRVSRRSGSASPPLMPPPLRINQPSPSLPPPTAPNAATTAANVVFPRAGAPALDIQIPEKQKKKKLFSKPKHIGISRDKDSRDRGLPSPSKLPGLSRIVSASTTSLADLPSNNSSMYNLSNASVSTVVPADRPPAPPEKEKDKDKHKHHFLSRQKLKLKDRDDHFHHTLQLSSASSNSRPADPNAPQSLYSFTSPASPAPGATFGKSVSGLDLLHGGRALREKKKEEKALAESETMEWLANSTSGATTPGGFAGPSSLNSSSGVLGEAVLREALSGFGLNNMTPEDAWDFLKAKLLVIFDGEDVRIAIEDLNKLLLIHLQRCVHKRAPTSVITELQELLDGGFATLNASSLVGIPDEKLVPHLVQIWLLVFGTILPFIQAVFLPLDLEFRGLGTLMTSREAREFWGVLPAGGSLDVRNLVLIAFRDRIILNRYETLKATFSRLSLDSINSGFPMLSVTAKSTGVGGRPGTAASLDAGLGSYNSQSSTLLSTGIADSYSSDSMSALARPPSSDSRSRAASNTSSNPDPLIFSSISPQISNQRPTIIHRGTSADSSHVITETVGRMLQCVSVLASVQTDDPAQEKIEILSKALKHNWLGRGRTGRDRRGFVGAKIRPVMVGGTPSLDDTESFTTAGISIGASTSTSGSRARGDSSSSEWSGQGAGVGMSMRSGGRRELSVV</sequence>